<evidence type="ECO:0000313" key="2">
    <source>
        <dbReference type="Proteomes" id="UP001187734"/>
    </source>
</evidence>
<evidence type="ECO:0000313" key="1">
    <source>
        <dbReference type="EMBL" id="SPJ93252.1"/>
    </source>
</evidence>
<name>A0AAE8MMU7_9HYPO</name>
<sequence>MDILSSYIKLSQPAIKRYY</sequence>
<gene>
    <name evidence="1" type="ORF">FTOL_13858</name>
</gene>
<keyword evidence="2" id="KW-1185">Reference proteome</keyword>
<dbReference type="EMBL" id="ONZP01001122">
    <property type="protein sequence ID" value="SPJ93252.1"/>
    <property type="molecule type" value="Genomic_DNA"/>
</dbReference>
<proteinExistence type="predicted"/>
<reference evidence="1" key="1">
    <citation type="submission" date="2018-03" db="EMBL/GenBank/DDBJ databases">
        <authorList>
            <person name="Guldener U."/>
        </authorList>
    </citation>
    <scope>NUCLEOTIDE SEQUENCE</scope>
</reference>
<accession>A0AAE8MMU7</accession>
<protein>
    <submittedName>
        <fullName evidence="1">Uncharacterized protein</fullName>
    </submittedName>
</protein>
<organism evidence="1 2">
    <name type="scientific">Fusarium torulosum</name>
    <dbReference type="NCBI Taxonomy" id="33205"/>
    <lineage>
        <taxon>Eukaryota</taxon>
        <taxon>Fungi</taxon>
        <taxon>Dikarya</taxon>
        <taxon>Ascomycota</taxon>
        <taxon>Pezizomycotina</taxon>
        <taxon>Sordariomycetes</taxon>
        <taxon>Hypocreomycetidae</taxon>
        <taxon>Hypocreales</taxon>
        <taxon>Nectriaceae</taxon>
        <taxon>Fusarium</taxon>
    </lineage>
</organism>
<comment type="caution">
    <text evidence="1">The sequence shown here is derived from an EMBL/GenBank/DDBJ whole genome shotgun (WGS) entry which is preliminary data.</text>
</comment>
<dbReference type="AlphaFoldDB" id="A0AAE8MMU7"/>
<dbReference type="Proteomes" id="UP001187734">
    <property type="component" value="Unassembled WGS sequence"/>
</dbReference>